<accession>A0ABY3QC31</accession>
<gene>
    <name evidence="1" type="ORF">BjapCC829_22905</name>
</gene>
<dbReference type="EMBL" id="CP088100">
    <property type="protein sequence ID" value="UFW82842.1"/>
    <property type="molecule type" value="Genomic_DNA"/>
</dbReference>
<proteinExistence type="predicted"/>
<evidence type="ECO:0000313" key="1">
    <source>
        <dbReference type="EMBL" id="UFW82842.1"/>
    </source>
</evidence>
<protein>
    <submittedName>
        <fullName evidence="1">Uncharacterized protein</fullName>
    </submittedName>
</protein>
<evidence type="ECO:0000313" key="2">
    <source>
        <dbReference type="Proteomes" id="UP001430990"/>
    </source>
</evidence>
<dbReference type="Proteomes" id="UP001430990">
    <property type="component" value="Chromosome"/>
</dbReference>
<reference evidence="1" key="1">
    <citation type="submission" date="2021-11" db="EMBL/GenBank/DDBJ databases">
        <title>Australian commercial rhizobial inoculants.</title>
        <authorList>
            <person name="Kohlmeier M.G."/>
            <person name="O'Hara G.W."/>
            <person name="Colombi E."/>
            <person name="Ramsay J.P."/>
            <person name="Terpolilli J."/>
        </authorList>
    </citation>
    <scope>NUCLEOTIDE SEQUENCE</scope>
    <source>
        <strain evidence="1">CC829</strain>
    </source>
</reference>
<keyword evidence="2" id="KW-1185">Reference proteome</keyword>
<dbReference type="RefSeq" id="WP_231141914.1">
    <property type="nucleotide sequence ID" value="NZ_CP088100.1"/>
</dbReference>
<name>A0ABY3QC31_9BRAD</name>
<sequence>MAQIGIFRTKDAAKAMGDQFQSWVDRGLVDPKNLDEFTAALNYSAKAMEDVADQAKVAGAALPQLQQAFNDATNARKQLDSMATEAMSVNRGFFTTFGQQLRQGASAWDAFKSSGLDALGKIADKLASMAADKLFASAFGGSTGGLASLFGLGGSGSTPVMSSGLGAGTGGLSIPMFANGGTLSGGWGVVGERGPELINVHKGGVTVIPNHVSKPFLPGFADGGTLDSNGGVRRMGFGGSGDNINAPVSINIDATGADQAGLARVENQLAQLKAELPGKIVATVTDAKKKRVLR</sequence>
<organism evidence="1 2">
    <name type="scientific">Bradyrhizobium barranii</name>
    <dbReference type="NCBI Taxonomy" id="2992140"/>
    <lineage>
        <taxon>Bacteria</taxon>
        <taxon>Pseudomonadati</taxon>
        <taxon>Pseudomonadota</taxon>
        <taxon>Alphaproteobacteria</taxon>
        <taxon>Hyphomicrobiales</taxon>
        <taxon>Nitrobacteraceae</taxon>
        <taxon>Bradyrhizobium</taxon>
    </lineage>
</organism>